<sequence length="327" mass="36017">MGKKLMEIRDLKTYFQTKNALIRAVDGIDLDVEEGQIVCIVGESGSGKSVTSLSIMRLLPGPKGRITSGEVRFEGKDLSKLSEKEMDAVRGDRISMIFQEPMTALNPVMKVGKQIEEVLLRHRKVTKSEAKSKAIETLRFVGVPRAEHIVNEYPHQLSGGMRQRVMIAMAMVCEPRLLIADEPTTALDVTIQIQVLELMKKMRDERKTSIILITHDLGVVAEMADHVVVMYAGQVVESTGADAIFEKPMHPYTQALLASIPSLEEDKEVLYSIPGTVPSAGAFPKGCRFADRCSSAQPSCTEEMPELREVLPEHFVRCALVPNGGAA</sequence>
<keyword evidence="4" id="KW-1003">Cell membrane</keyword>
<keyword evidence="7" id="KW-0472">Membrane</keyword>
<dbReference type="EMBL" id="QRDY01000003">
    <property type="protein sequence ID" value="RED63931.1"/>
    <property type="molecule type" value="Genomic_DNA"/>
</dbReference>
<keyword evidence="5" id="KW-0547">Nucleotide-binding</keyword>
<evidence type="ECO:0000256" key="7">
    <source>
        <dbReference type="ARBA" id="ARBA00023136"/>
    </source>
</evidence>
<dbReference type="SMART" id="SM00382">
    <property type="entry name" value="AAA"/>
    <property type="match status" value="1"/>
</dbReference>
<dbReference type="CDD" id="cd03257">
    <property type="entry name" value="ABC_NikE_OppD_transporters"/>
    <property type="match status" value="1"/>
</dbReference>
<comment type="caution">
    <text evidence="9">The sequence shown here is derived from an EMBL/GenBank/DDBJ whole genome shotgun (WGS) entry which is preliminary data.</text>
</comment>
<proteinExistence type="inferred from homology"/>
<evidence type="ECO:0000256" key="2">
    <source>
        <dbReference type="ARBA" id="ARBA00005417"/>
    </source>
</evidence>
<dbReference type="InterPro" id="IPR003593">
    <property type="entry name" value="AAA+_ATPase"/>
</dbReference>
<evidence type="ECO:0000259" key="8">
    <source>
        <dbReference type="PROSITE" id="PS50893"/>
    </source>
</evidence>
<dbReference type="PROSITE" id="PS50893">
    <property type="entry name" value="ABC_TRANSPORTER_2"/>
    <property type="match status" value="1"/>
</dbReference>
<protein>
    <submittedName>
        <fullName evidence="9">Peptide/nickel transport system ATP-binding protein</fullName>
    </submittedName>
</protein>
<dbReference type="GO" id="GO:0015833">
    <property type="term" value="P:peptide transport"/>
    <property type="evidence" value="ECO:0007669"/>
    <property type="project" value="InterPro"/>
</dbReference>
<keyword evidence="10" id="KW-1185">Reference proteome</keyword>
<dbReference type="Pfam" id="PF08352">
    <property type="entry name" value="oligo_HPY"/>
    <property type="match status" value="1"/>
</dbReference>
<dbReference type="InterPro" id="IPR017871">
    <property type="entry name" value="ABC_transporter-like_CS"/>
</dbReference>
<dbReference type="GO" id="GO:0005524">
    <property type="term" value="F:ATP binding"/>
    <property type="evidence" value="ECO:0007669"/>
    <property type="project" value="UniProtKB-KW"/>
</dbReference>
<dbReference type="AlphaFoldDB" id="A0A3D9IQ85"/>
<keyword evidence="3" id="KW-0813">Transport</keyword>
<evidence type="ECO:0000256" key="6">
    <source>
        <dbReference type="ARBA" id="ARBA00022840"/>
    </source>
</evidence>
<dbReference type="PANTHER" id="PTHR43297">
    <property type="entry name" value="OLIGOPEPTIDE TRANSPORT ATP-BINDING PROTEIN APPD"/>
    <property type="match status" value="1"/>
</dbReference>
<feature type="domain" description="ABC transporter" evidence="8">
    <location>
        <begin position="6"/>
        <end position="257"/>
    </location>
</feature>
<comment type="subcellular location">
    <subcellularLocation>
        <location evidence="1">Cell membrane</location>
        <topology evidence="1">Peripheral membrane protein</topology>
    </subcellularLocation>
</comment>
<organism evidence="9 10">
    <name type="scientific">Cohnella lupini</name>
    <dbReference type="NCBI Taxonomy" id="1294267"/>
    <lineage>
        <taxon>Bacteria</taxon>
        <taxon>Bacillati</taxon>
        <taxon>Bacillota</taxon>
        <taxon>Bacilli</taxon>
        <taxon>Bacillales</taxon>
        <taxon>Paenibacillaceae</taxon>
        <taxon>Cohnella</taxon>
    </lineage>
</organism>
<reference evidence="9 10" key="1">
    <citation type="submission" date="2018-07" db="EMBL/GenBank/DDBJ databases">
        <title>Genomic Encyclopedia of Type Strains, Phase III (KMG-III): the genomes of soil and plant-associated and newly described type strains.</title>
        <authorList>
            <person name="Whitman W."/>
        </authorList>
    </citation>
    <scope>NUCLEOTIDE SEQUENCE [LARGE SCALE GENOMIC DNA]</scope>
    <source>
        <strain evidence="9 10">CECT 8236</strain>
    </source>
</reference>
<dbReference type="InterPro" id="IPR027417">
    <property type="entry name" value="P-loop_NTPase"/>
</dbReference>
<dbReference type="InterPro" id="IPR013563">
    <property type="entry name" value="Oligopep_ABC_C"/>
</dbReference>
<dbReference type="PANTHER" id="PTHR43297:SF2">
    <property type="entry name" value="DIPEPTIDE TRANSPORT ATP-BINDING PROTEIN DPPD"/>
    <property type="match status" value="1"/>
</dbReference>
<dbReference type="GO" id="GO:0016887">
    <property type="term" value="F:ATP hydrolysis activity"/>
    <property type="evidence" value="ECO:0007669"/>
    <property type="project" value="InterPro"/>
</dbReference>
<dbReference type="PROSITE" id="PS00211">
    <property type="entry name" value="ABC_TRANSPORTER_1"/>
    <property type="match status" value="1"/>
</dbReference>
<keyword evidence="6 9" id="KW-0067">ATP-binding</keyword>
<accession>A0A3D9IQ85</accession>
<dbReference type="InterPro" id="IPR003439">
    <property type="entry name" value="ABC_transporter-like_ATP-bd"/>
</dbReference>
<dbReference type="Pfam" id="PF00005">
    <property type="entry name" value="ABC_tran"/>
    <property type="match status" value="1"/>
</dbReference>
<dbReference type="Gene3D" id="3.40.50.300">
    <property type="entry name" value="P-loop containing nucleotide triphosphate hydrolases"/>
    <property type="match status" value="1"/>
</dbReference>
<evidence type="ECO:0000256" key="1">
    <source>
        <dbReference type="ARBA" id="ARBA00004202"/>
    </source>
</evidence>
<dbReference type="FunFam" id="3.40.50.300:FF:000016">
    <property type="entry name" value="Oligopeptide ABC transporter ATP-binding component"/>
    <property type="match status" value="1"/>
</dbReference>
<dbReference type="SUPFAM" id="SSF52540">
    <property type="entry name" value="P-loop containing nucleoside triphosphate hydrolases"/>
    <property type="match status" value="1"/>
</dbReference>
<name>A0A3D9IQ85_9BACL</name>
<dbReference type="NCBIfam" id="TIGR01727">
    <property type="entry name" value="oligo_HPY"/>
    <property type="match status" value="1"/>
</dbReference>
<dbReference type="Proteomes" id="UP000256869">
    <property type="component" value="Unassembled WGS sequence"/>
</dbReference>
<dbReference type="RefSeq" id="WP_115992035.1">
    <property type="nucleotide sequence ID" value="NZ_QRDY01000003.1"/>
</dbReference>
<evidence type="ECO:0000313" key="9">
    <source>
        <dbReference type="EMBL" id="RED63931.1"/>
    </source>
</evidence>
<dbReference type="GO" id="GO:0005886">
    <property type="term" value="C:plasma membrane"/>
    <property type="evidence" value="ECO:0007669"/>
    <property type="project" value="UniProtKB-SubCell"/>
</dbReference>
<comment type="similarity">
    <text evidence="2">Belongs to the ABC transporter superfamily.</text>
</comment>
<dbReference type="InterPro" id="IPR050388">
    <property type="entry name" value="ABC_Ni/Peptide_Import"/>
</dbReference>
<dbReference type="OrthoDB" id="9802264at2"/>
<evidence type="ECO:0000256" key="3">
    <source>
        <dbReference type="ARBA" id="ARBA00022448"/>
    </source>
</evidence>
<evidence type="ECO:0000256" key="4">
    <source>
        <dbReference type="ARBA" id="ARBA00022475"/>
    </source>
</evidence>
<evidence type="ECO:0000313" key="10">
    <source>
        <dbReference type="Proteomes" id="UP000256869"/>
    </source>
</evidence>
<gene>
    <name evidence="9" type="ORF">DFP95_103172</name>
</gene>
<evidence type="ECO:0000256" key="5">
    <source>
        <dbReference type="ARBA" id="ARBA00022741"/>
    </source>
</evidence>